<reference evidence="1" key="1">
    <citation type="submission" date="2018-05" db="EMBL/GenBank/DDBJ databases">
        <authorList>
            <person name="Lanie J.A."/>
            <person name="Ng W.-L."/>
            <person name="Kazmierczak K.M."/>
            <person name="Andrzejewski T.M."/>
            <person name="Davidsen T.M."/>
            <person name="Wayne K.J."/>
            <person name="Tettelin H."/>
            <person name="Glass J.I."/>
            <person name="Rusch D."/>
            <person name="Podicherti R."/>
            <person name="Tsui H.-C.T."/>
            <person name="Winkler M.E."/>
        </authorList>
    </citation>
    <scope>NUCLEOTIDE SEQUENCE</scope>
</reference>
<dbReference type="EMBL" id="UINC01169076">
    <property type="protein sequence ID" value="SVD72435.1"/>
    <property type="molecule type" value="Genomic_DNA"/>
</dbReference>
<name>A0A382XP82_9ZZZZ</name>
<organism evidence="1">
    <name type="scientific">marine metagenome</name>
    <dbReference type="NCBI Taxonomy" id="408172"/>
    <lineage>
        <taxon>unclassified sequences</taxon>
        <taxon>metagenomes</taxon>
        <taxon>ecological metagenomes</taxon>
    </lineage>
</organism>
<gene>
    <name evidence="1" type="ORF">METZ01_LOCUS425289</name>
</gene>
<accession>A0A382XP82</accession>
<proteinExistence type="predicted"/>
<evidence type="ECO:0000313" key="1">
    <source>
        <dbReference type="EMBL" id="SVD72435.1"/>
    </source>
</evidence>
<dbReference type="AlphaFoldDB" id="A0A382XP82"/>
<protein>
    <submittedName>
        <fullName evidence="1">Uncharacterized protein</fullName>
    </submittedName>
</protein>
<sequence>MAVLIEAISVVIKRSSIDKKFPGGWDAFVQEVPNQTLCTDGTLVRLGFMSPDAVRQYVNSLESYGIFYLENGEASDLVVADMLRGFTVKCDWAKLCHVPFGDDNLRKIAICQGVEDDDETIFFPDGWEFENSISHKQSSAFIPYEEIEERLEFLRKENGLNVYLDKKTGKEIFISETD</sequence>